<dbReference type="PANTHER" id="PTHR33446:SF11">
    <property type="entry name" value="TONB3"/>
    <property type="match status" value="1"/>
</dbReference>
<dbReference type="GO" id="GO:0055085">
    <property type="term" value="P:transmembrane transport"/>
    <property type="evidence" value="ECO:0007669"/>
    <property type="project" value="InterPro"/>
</dbReference>
<keyword evidence="13" id="KW-1185">Reference proteome</keyword>
<dbReference type="GO" id="GO:0098797">
    <property type="term" value="C:plasma membrane protein complex"/>
    <property type="evidence" value="ECO:0007669"/>
    <property type="project" value="TreeGrafter"/>
</dbReference>
<evidence type="ECO:0000259" key="11">
    <source>
        <dbReference type="PROSITE" id="PS52015"/>
    </source>
</evidence>
<accession>A0A8J7FEV3</accession>
<dbReference type="Gene3D" id="3.30.1150.10">
    <property type="match status" value="1"/>
</dbReference>
<evidence type="ECO:0000256" key="9">
    <source>
        <dbReference type="ARBA" id="ARBA00023136"/>
    </source>
</evidence>
<dbReference type="GO" id="GO:0015031">
    <property type="term" value="P:protein transport"/>
    <property type="evidence" value="ECO:0007669"/>
    <property type="project" value="UniProtKB-KW"/>
</dbReference>
<dbReference type="RefSeq" id="WP_194114619.1">
    <property type="nucleotide sequence ID" value="NZ_JADFUA010000001.1"/>
</dbReference>
<keyword evidence="7" id="KW-0653">Protein transport</keyword>
<comment type="subcellular location">
    <subcellularLocation>
        <location evidence="1">Cell inner membrane</location>
        <topology evidence="1">Single-pass membrane protein</topology>
        <orientation evidence="1">Periplasmic side</orientation>
    </subcellularLocation>
</comment>
<evidence type="ECO:0000256" key="2">
    <source>
        <dbReference type="ARBA" id="ARBA00006555"/>
    </source>
</evidence>
<dbReference type="GO" id="GO:0031992">
    <property type="term" value="F:energy transducer activity"/>
    <property type="evidence" value="ECO:0007669"/>
    <property type="project" value="TreeGrafter"/>
</dbReference>
<dbReference type="InterPro" id="IPR037682">
    <property type="entry name" value="TonB_C"/>
</dbReference>
<organism evidence="12 13">
    <name type="scientific">Chitinilyticum piscinae</name>
    <dbReference type="NCBI Taxonomy" id="2866724"/>
    <lineage>
        <taxon>Bacteria</taxon>
        <taxon>Pseudomonadati</taxon>
        <taxon>Pseudomonadota</taxon>
        <taxon>Betaproteobacteria</taxon>
        <taxon>Neisseriales</taxon>
        <taxon>Chitinibacteraceae</taxon>
        <taxon>Chitinilyticum</taxon>
    </lineage>
</organism>
<gene>
    <name evidence="12" type="ORF">INR99_02040</name>
</gene>
<dbReference type="InterPro" id="IPR006260">
    <property type="entry name" value="TonB/TolA_C"/>
</dbReference>
<keyword evidence="5" id="KW-0997">Cell inner membrane</keyword>
<proteinExistence type="inferred from homology"/>
<dbReference type="InterPro" id="IPR051045">
    <property type="entry name" value="TonB-dependent_transducer"/>
</dbReference>
<evidence type="ECO:0000256" key="5">
    <source>
        <dbReference type="ARBA" id="ARBA00022519"/>
    </source>
</evidence>
<dbReference type="PANTHER" id="PTHR33446">
    <property type="entry name" value="PROTEIN TONB-RELATED"/>
    <property type="match status" value="1"/>
</dbReference>
<evidence type="ECO:0000256" key="4">
    <source>
        <dbReference type="ARBA" id="ARBA00022475"/>
    </source>
</evidence>
<feature type="compositionally biased region" description="Basic and acidic residues" evidence="10">
    <location>
        <begin position="127"/>
        <end position="136"/>
    </location>
</feature>
<dbReference type="Pfam" id="PF03544">
    <property type="entry name" value="TonB_C"/>
    <property type="match status" value="1"/>
</dbReference>
<evidence type="ECO:0000256" key="7">
    <source>
        <dbReference type="ARBA" id="ARBA00022927"/>
    </source>
</evidence>
<dbReference type="PROSITE" id="PS52015">
    <property type="entry name" value="TONB_CTD"/>
    <property type="match status" value="1"/>
</dbReference>
<dbReference type="SUPFAM" id="SSF74653">
    <property type="entry name" value="TolA/TonB C-terminal domain"/>
    <property type="match status" value="1"/>
</dbReference>
<evidence type="ECO:0000313" key="12">
    <source>
        <dbReference type="EMBL" id="MBE9608118.1"/>
    </source>
</evidence>
<keyword evidence="4" id="KW-1003">Cell membrane</keyword>
<evidence type="ECO:0000256" key="6">
    <source>
        <dbReference type="ARBA" id="ARBA00022692"/>
    </source>
</evidence>
<comment type="caution">
    <text evidence="12">The sequence shown here is derived from an EMBL/GenBank/DDBJ whole genome shotgun (WGS) entry which is preliminary data.</text>
</comment>
<dbReference type="NCBIfam" id="TIGR01352">
    <property type="entry name" value="tonB_Cterm"/>
    <property type="match status" value="1"/>
</dbReference>
<name>A0A8J7FEV3_9NEIS</name>
<evidence type="ECO:0000256" key="3">
    <source>
        <dbReference type="ARBA" id="ARBA00022448"/>
    </source>
</evidence>
<sequence>MVAALVLSGIVHVIPVVAVHVLGKLPAKPRPKAAEPLEVVLVNQKTTTRPSRADVLAQANVDGGGNTDAKHTAKSPLPAKNAPPSTELEQKHQEQQQLEQKAAELMRQIKSQHAAPAQDSKLQQPKPEGKGVDQESLREQARDLAAMAAQIDRDYNAYQQKPRKAFVGVRAQQTSVAMYVDTWRQKIERVGTLTYPTDSHGQKLFGSLRVTVEIAADGSIASTSIEKSSGNPELDAQALRILKLASPFPPLPGDIKATDSSGQPAQFLVITRTWTFAKGGSFGTQY</sequence>
<feature type="region of interest" description="Disordered" evidence="10">
    <location>
        <begin position="59"/>
        <end position="136"/>
    </location>
</feature>
<protein>
    <submittedName>
        <fullName evidence="12">TonB family protein</fullName>
    </submittedName>
</protein>
<keyword evidence="9" id="KW-0472">Membrane</keyword>
<keyword evidence="3" id="KW-0813">Transport</keyword>
<evidence type="ECO:0000256" key="8">
    <source>
        <dbReference type="ARBA" id="ARBA00022989"/>
    </source>
</evidence>
<dbReference type="AlphaFoldDB" id="A0A8J7FEV3"/>
<evidence type="ECO:0000256" key="1">
    <source>
        <dbReference type="ARBA" id="ARBA00004383"/>
    </source>
</evidence>
<evidence type="ECO:0000313" key="13">
    <source>
        <dbReference type="Proteomes" id="UP000604481"/>
    </source>
</evidence>
<reference evidence="12 13" key="1">
    <citation type="submission" date="2020-10" db="EMBL/GenBank/DDBJ databases">
        <title>The genome sequence of Chitinilyticum litopenaei 4Y14.</title>
        <authorList>
            <person name="Liu Y."/>
        </authorList>
    </citation>
    <scope>NUCLEOTIDE SEQUENCE [LARGE SCALE GENOMIC DNA]</scope>
    <source>
        <strain evidence="12 13">4Y14</strain>
    </source>
</reference>
<dbReference type="EMBL" id="JADFUA010000001">
    <property type="protein sequence ID" value="MBE9608118.1"/>
    <property type="molecule type" value="Genomic_DNA"/>
</dbReference>
<keyword evidence="6" id="KW-0812">Transmembrane</keyword>
<feature type="compositionally biased region" description="Low complexity" evidence="10">
    <location>
        <begin position="95"/>
        <end position="105"/>
    </location>
</feature>
<feature type="domain" description="TonB C-terminal" evidence="11">
    <location>
        <begin position="180"/>
        <end position="276"/>
    </location>
</feature>
<keyword evidence="8" id="KW-1133">Transmembrane helix</keyword>
<evidence type="ECO:0000256" key="10">
    <source>
        <dbReference type="SAM" id="MobiDB-lite"/>
    </source>
</evidence>
<comment type="similarity">
    <text evidence="2">Belongs to the TonB family.</text>
</comment>
<dbReference type="Proteomes" id="UP000604481">
    <property type="component" value="Unassembled WGS sequence"/>
</dbReference>